<evidence type="ECO:0000256" key="1">
    <source>
        <dbReference type="ARBA" id="ARBA00012104"/>
    </source>
</evidence>
<dbReference type="InterPro" id="IPR029056">
    <property type="entry name" value="Ribokinase-like"/>
</dbReference>
<keyword evidence="5" id="KW-0067">ATP-binding</keyword>
<reference evidence="7" key="1">
    <citation type="submission" date="2022-12" db="EMBL/GenBank/DDBJ databases">
        <authorList>
            <person name="Wang J."/>
        </authorList>
    </citation>
    <scope>NUCLEOTIDE SEQUENCE</scope>
    <source>
        <strain evidence="7">HY-45-18</strain>
    </source>
</reference>
<dbReference type="GO" id="GO:0008478">
    <property type="term" value="F:pyridoxal kinase activity"/>
    <property type="evidence" value="ECO:0007669"/>
    <property type="project" value="UniProtKB-EC"/>
</dbReference>
<organism evidence="7 8">
    <name type="scientific">Clostridium aestuarii</name>
    <dbReference type="NCBI Taxonomy" id="338193"/>
    <lineage>
        <taxon>Bacteria</taxon>
        <taxon>Bacillati</taxon>
        <taxon>Bacillota</taxon>
        <taxon>Clostridia</taxon>
        <taxon>Eubacteriales</taxon>
        <taxon>Clostridiaceae</taxon>
        <taxon>Clostridium</taxon>
    </lineage>
</organism>
<evidence type="ECO:0000313" key="8">
    <source>
        <dbReference type="Proteomes" id="UP001078443"/>
    </source>
</evidence>
<dbReference type="EC" id="2.7.1.35" evidence="1"/>
<name>A0ABT4D4G0_9CLOT</name>
<dbReference type="PANTHER" id="PTHR10534">
    <property type="entry name" value="PYRIDOXAL KINASE"/>
    <property type="match status" value="1"/>
</dbReference>
<sequence>MIRTVKRVAAIHDLSGFGRSSLSVIIPVLSMMGAQVCPLPTAILSTHTGGFEDFSFVDLTDSMEKYIEHWRKLDIEFDCIYSGFLGSTKQIEIVLKFIDMFENKDNLVVIDPVMADNGELYSTMGIEMVENMKKLVGKADIITPNFTEAAYLLGKDYTNNITDEEIKEWLVELSDMGPKIVIITSVPDNKLQKNTSVIAYDSEYKKFWKVSCRYIPAHFPGTGDIFTSVIVGSLLQGDSLPIALDRGVQFITASIKASYGFQYPQREGVLLERVLGNLKMPVIVSSYELLE</sequence>
<dbReference type="Gene3D" id="3.40.1190.20">
    <property type="match status" value="1"/>
</dbReference>
<accession>A0ABT4D4G0</accession>
<dbReference type="PANTHER" id="PTHR10534:SF2">
    <property type="entry name" value="PYRIDOXAL KINASE"/>
    <property type="match status" value="1"/>
</dbReference>
<evidence type="ECO:0000313" key="7">
    <source>
        <dbReference type="EMBL" id="MCY6485095.1"/>
    </source>
</evidence>
<dbReference type="Proteomes" id="UP001078443">
    <property type="component" value="Unassembled WGS sequence"/>
</dbReference>
<evidence type="ECO:0000256" key="5">
    <source>
        <dbReference type="ARBA" id="ARBA00022840"/>
    </source>
</evidence>
<comment type="caution">
    <text evidence="7">The sequence shown here is derived from an EMBL/GenBank/DDBJ whole genome shotgun (WGS) entry which is preliminary data.</text>
</comment>
<dbReference type="InterPro" id="IPR013749">
    <property type="entry name" value="PM/HMP-P_kinase-1"/>
</dbReference>
<dbReference type="RefSeq" id="WP_268041418.1">
    <property type="nucleotide sequence ID" value="NZ_JAPQER010000005.1"/>
</dbReference>
<evidence type="ECO:0000256" key="4">
    <source>
        <dbReference type="ARBA" id="ARBA00022777"/>
    </source>
</evidence>
<dbReference type="CDD" id="cd01173">
    <property type="entry name" value="pyridoxal_pyridoxamine_kinase"/>
    <property type="match status" value="1"/>
</dbReference>
<protein>
    <recommendedName>
        <fullName evidence="1">pyridoxal kinase</fullName>
        <ecNumber evidence="1">2.7.1.35</ecNumber>
    </recommendedName>
</protein>
<dbReference type="InterPro" id="IPR004625">
    <property type="entry name" value="PyrdxlKinase"/>
</dbReference>
<evidence type="ECO:0000259" key="6">
    <source>
        <dbReference type="Pfam" id="PF08543"/>
    </source>
</evidence>
<dbReference type="SUPFAM" id="SSF53613">
    <property type="entry name" value="Ribokinase-like"/>
    <property type="match status" value="1"/>
</dbReference>
<keyword evidence="2 7" id="KW-0808">Transferase</keyword>
<dbReference type="EMBL" id="JAPQER010000005">
    <property type="protein sequence ID" value="MCY6485095.1"/>
    <property type="molecule type" value="Genomic_DNA"/>
</dbReference>
<feature type="domain" description="Pyridoxamine kinase/Phosphomethylpyrimidine kinase" evidence="6">
    <location>
        <begin position="30"/>
        <end position="260"/>
    </location>
</feature>
<evidence type="ECO:0000256" key="3">
    <source>
        <dbReference type="ARBA" id="ARBA00022741"/>
    </source>
</evidence>
<evidence type="ECO:0000256" key="2">
    <source>
        <dbReference type="ARBA" id="ARBA00022679"/>
    </source>
</evidence>
<keyword evidence="3" id="KW-0547">Nucleotide-binding</keyword>
<dbReference type="NCBIfam" id="NF005491">
    <property type="entry name" value="PRK07105.1"/>
    <property type="match status" value="1"/>
</dbReference>
<keyword evidence="8" id="KW-1185">Reference proteome</keyword>
<dbReference type="Pfam" id="PF08543">
    <property type="entry name" value="Phos_pyr_kin"/>
    <property type="match status" value="1"/>
</dbReference>
<proteinExistence type="predicted"/>
<gene>
    <name evidence="7" type="ORF">OW763_12170</name>
</gene>
<keyword evidence="4 7" id="KW-0418">Kinase</keyword>